<organism evidence="8 9">
    <name type="scientific">Candidatus Blautia pullicola</name>
    <dbReference type="NCBI Taxonomy" id="2838498"/>
    <lineage>
        <taxon>Bacteria</taxon>
        <taxon>Bacillati</taxon>
        <taxon>Bacillota</taxon>
        <taxon>Clostridia</taxon>
        <taxon>Lachnospirales</taxon>
        <taxon>Lachnospiraceae</taxon>
        <taxon>Blautia</taxon>
    </lineage>
</organism>
<feature type="transmembrane region" description="Helical" evidence="7">
    <location>
        <begin position="45"/>
        <end position="65"/>
    </location>
</feature>
<feature type="transmembrane region" description="Helical" evidence="7">
    <location>
        <begin position="163"/>
        <end position="183"/>
    </location>
</feature>
<comment type="similarity">
    <text evidence="1 7">Belongs to the Lgt family.</text>
</comment>
<dbReference type="Pfam" id="PF01790">
    <property type="entry name" value="LGT"/>
    <property type="match status" value="1"/>
</dbReference>
<comment type="catalytic activity">
    <reaction evidence="7">
        <text>L-cysteinyl-[prolipoprotein] + a 1,2-diacyl-sn-glycero-3-phospho-(1'-sn-glycerol) = an S-1,2-diacyl-sn-glyceryl-L-cysteinyl-[prolipoprotein] + sn-glycerol 1-phosphate + H(+)</text>
        <dbReference type="Rhea" id="RHEA:56712"/>
        <dbReference type="Rhea" id="RHEA-COMP:14679"/>
        <dbReference type="Rhea" id="RHEA-COMP:14680"/>
        <dbReference type="ChEBI" id="CHEBI:15378"/>
        <dbReference type="ChEBI" id="CHEBI:29950"/>
        <dbReference type="ChEBI" id="CHEBI:57685"/>
        <dbReference type="ChEBI" id="CHEBI:64716"/>
        <dbReference type="ChEBI" id="CHEBI:140658"/>
        <dbReference type="EC" id="2.5.1.145"/>
    </reaction>
</comment>
<dbReference type="GO" id="GO:0008961">
    <property type="term" value="F:phosphatidylglycerol-prolipoprotein diacylglyceryl transferase activity"/>
    <property type="evidence" value="ECO:0007669"/>
    <property type="project" value="UniProtKB-UniRule"/>
</dbReference>
<feature type="binding site" evidence="7">
    <location>
        <position position="128"/>
    </location>
    <ligand>
        <name>a 1,2-diacyl-sn-glycero-3-phospho-(1'-sn-glycerol)</name>
        <dbReference type="ChEBI" id="CHEBI:64716"/>
    </ligand>
</feature>
<feature type="transmembrane region" description="Helical" evidence="7">
    <location>
        <begin position="13"/>
        <end position="33"/>
    </location>
</feature>
<comment type="function">
    <text evidence="7">Catalyzes the transfer of the diacylglyceryl group from phosphatidylglycerol to the sulfhydryl group of the N-terminal cysteine of a prolipoprotein, the first step in the formation of mature lipoproteins.</text>
</comment>
<comment type="pathway">
    <text evidence="7">Protein modification; lipoprotein biosynthesis (diacylglyceryl transfer).</text>
</comment>
<sequence>MKNELFSLGPFTVHGYGLMIALGILACIAMGMYRARKKGMKDEAVLDIAIIGVICGFIGAKLLYVIVEFDRFLDKPLAVLGSEGFVVYGGIITGVLSAILYCKKKNLVFLDYFDLLSPSIALAQGFGRIGCFLAGCCYGKETQCFLGITFPEGSLAPAGVKLLPTQLISSAGDFLIMALLLLYSRYSKKRGNVGALYMVLYGVGRFLVEFLRSDDRGSVGFLSTSQFISIGIVLGGILLFNRRKFFPEKEKPDTQS</sequence>
<keyword evidence="5 7" id="KW-1133">Transmembrane helix</keyword>
<dbReference type="GO" id="GO:0042158">
    <property type="term" value="P:lipoprotein biosynthetic process"/>
    <property type="evidence" value="ECO:0007669"/>
    <property type="project" value="UniProtKB-UniRule"/>
</dbReference>
<comment type="caution">
    <text evidence="8">The sequence shown here is derived from an EMBL/GenBank/DDBJ whole genome shotgun (WGS) entry which is preliminary data.</text>
</comment>
<evidence type="ECO:0000256" key="7">
    <source>
        <dbReference type="HAMAP-Rule" id="MF_01147"/>
    </source>
</evidence>
<accession>A0A9D2FRF1</accession>
<keyword evidence="8" id="KW-0328">Glycosyltransferase</keyword>
<dbReference type="EC" id="2.5.1.145" evidence="7"/>
<feature type="transmembrane region" description="Helical" evidence="7">
    <location>
        <begin position="85"/>
        <end position="102"/>
    </location>
</feature>
<dbReference type="PROSITE" id="PS51257">
    <property type="entry name" value="PROKAR_LIPOPROTEIN"/>
    <property type="match status" value="1"/>
</dbReference>
<reference evidence="8" key="1">
    <citation type="journal article" date="2021" name="PeerJ">
        <title>Extensive microbial diversity within the chicken gut microbiome revealed by metagenomics and culture.</title>
        <authorList>
            <person name="Gilroy R."/>
            <person name="Ravi A."/>
            <person name="Getino M."/>
            <person name="Pursley I."/>
            <person name="Horton D.L."/>
            <person name="Alikhan N.F."/>
            <person name="Baker D."/>
            <person name="Gharbi K."/>
            <person name="Hall N."/>
            <person name="Watson M."/>
            <person name="Adriaenssens E.M."/>
            <person name="Foster-Nyarko E."/>
            <person name="Jarju S."/>
            <person name="Secka A."/>
            <person name="Antonio M."/>
            <person name="Oren A."/>
            <person name="Chaudhuri R.R."/>
            <person name="La Ragione R."/>
            <person name="Hildebrand F."/>
            <person name="Pallen M.J."/>
        </authorList>
    </citation>
    <scope>NUCLEOTIDE SEQUENCE</scope>
    <source>
        <strain evidence="8">1068</strain>
    </source>
</reference>
<evidence type="ECO:0000256" key="1">
    <source>
        <dbReference type="ARBA" id="ARBA00007150"/>
    </source>
</evidence>
<evidence type="ECO:0000256" key="2">
    <source>
        <dbReference type="ARBA" id="ARBA00022475"/>
    </source>
</evidence>
<evidence type="ECO:0000313" key="8">
    <source>
        <dbReference type="EMBL" id="HIZ65613.1"/>
    </source>
</evidence>
<dbReference type="HAMAP" id="MF_01147">
    <property type="entry name" value="Lgt"/>
    <property type="match status" value="1"/>
</dbReference>
<evidence type="ECO:0000313" key="9">
    <source>
        <dbReference type="Proteomes" id="UP000824056"/>
    </source>
</evidence>
<feature type="transmembrane region" description="Helical" evidence="7">
    <location>
        <begin position="195"/>
        <end position="213"/>
    </location>
</feature>
<dbReference type="GO" id="GO:0005886">
    <property type="term" value="C:plasma membrane"/>
    <property type="evidence" value="ECO:0007669"/>
    <property type="project" value="UniProtKB-SubCell"/>
</dbReference>
<name>A0A9D2FRF1_9FIRM</name>
<keyword evidence="6 7" id="KW-0472">Membrane</keyword>
<keyword evidence="4 7" id="KW-0812">Transmembrane</keyword>
<dbReference type="Proteomes" id="UP000824056">
    <property type="component" value="Unassembled WGS sequence"/>
</dbReference>
<protein>
    <recommendedName>
        <fullName evidence="7">Phosphatidylglycerol--prolipoprotein diacylglyceryl transferase</fullName>
        <ecNumber evidence="7">2.5.1.145</ecNumber>
    </recommendedName>
</protein>
<feature type="transmembrane region" description="Helical" evidence="7">
    <location>
        <begin position="219"/>
        <end position="240"/>
    </location>
</feature>
<dbReference type="NCBIfam" id="TIGR00544">
    <property type="entry name" value="lgt"/>
    <property type="match status" value="1"/>
</dbReference>
<evidence type="ECO:0000256" key="6">
    <source>
        <dbReference type="ARBA" id="ARBA00023136"/>
    </source>
</evidence>
<dbReference type="NCBIfam" id="NF000778">
    <property type="entry name" value="PRK00052.3-4"/>
    <property type="match status" value="1"/>
</dbReference>
<dbReference type="PANTHER" id="PTHR30589">
    <property type="entry name" value="PROLIPOPROTEIN DIACYLGLYCERYL TRANSFERASE"/>
    <property type="match status" value="1"/>
</dbReference>
<proteinExistence type="inferred from homology"/>
<dbReference type="PANTHER" id="PTHR30589:SF0">
    <property type="entry name" value="PHOSPHATIDYLGLYCEROL--PROLIPOPROTEIN DIACYLGLYCERYL TRANSFERASE"/>
    <property type="match status" value="1"/>
</dbReference>
<dbReference type="InterPro" id="IPR001640">
    <property type="entry name" value="Lgt"/>
</dbReference>
<reference evidence="8" key="2">
    <citation type="submission" date="2021-04" db="EMBL/GenBank/DDBJ databases">
        <authorList>
            <person name="Gilroy R."/>
        </authorList>
    </citation>
    <scope>NUCLEOTIDE SEQUENCE</scope>
    <source>
        <strain evidence="8">1068</strain>
    </source>
</reference>
<keyword evidence="2 7" id="KW-1003">Cell membrane</keyword>
<evidence type="ECO:0000256" key="3">
    <source>
        <dbReference type="ARBA" id="ARBA00022679"/>
    </source>
</evidence>
<dbReference type="AlphaFoldDB" id="A0A9D2FRF1"/>
<gene>
    <name evidence="7" type="primary">lgt</name>
    <name evidence="8" type="ORF">H9809_06920</name>
</gene>
<comment type="subcellular location">
    <subcellularLocation>
        <location evidence="7">Cell membrane</location>
        <topology evidence="7">Multi-pass membrane protein</topology>
    </subcellularLocation>
</comment>
<keyword evidence="3 7" id="KW-0808">Transferase</keyword>
<evidence type="ECO:0000256" key="4">
    <source>
        <dbReference type="ARBA" id="ARBA00022692"/>
    </source>
</evidence>
<dbReference type="EMBL" id="DXBG01000166">
    <property type="protein sequence ID" value="HIZ65613.1"/>
    <property type="molecule type" value="Genomic_DNA"/>
</dbReference>
<evidence type="ECO:0000256" key="5">
    <source>
        <dbReference type="ARBA" id="ARBA00022989"/>
    </source>
</evidence>